<dbReference type="AlphaFoldDB" id="B1KKF7"/>
<dbReference type="InterPro" id="IPR054215">
    <property type="entry name" value="DUF6923"/>
</dbReference>
<feature type="chain" id="PRO_5002766764" evidence="2">
    <location>
        <begin position="24"/>
        <end position="714"/>
    </location>
</feature>
<name>B1KKF7_SHEWM</name>
<evidence type="ECO:0000259" key="3">
    <source>
        <dbReference type="Pfam" id="PF16130"/>
    </source>
</evidence>
<feature type="domain" description="DUF6923" evidence="5">
    <location>
        <begin position="44"/>
        <end position="264"/>
    </location>
</feature>
<feature type="compositionally biased region" description="Acidic residues" evidence="1">
    <location>
        <begin position="320"/>
        <end position="330"/>
    </location>
</feature>
<evidence type="ECO:0000259" key="5">
    <source>
        <dbReference type="Pfam" id="PF21959"/>
    </source>
</evidence>
<evidence type="ECO:0000259" key="4">
    <source>
        <dbReference type="Pfam" id="PF20009"/>
    </source>
</evidence>
<organism evidence="6 7">
    <name type="scientific">Shewanella woodyi (strain ATCC 51908 / MS32)</name>
    <dbReference type="NCBI Taxonomy" id="392500"/>
    <lineage>
        <taxon>Bacteria</taxon>
        <taxon>Pseudomonadati</taxon>
        <taxon>Pseudomonadota</taxon>
        <taxon>Gammaproteobacteria</taxon>
        <taxon>Alteromonadales</taxon>
        <taxon>Shewanellaceae</taxon>
        <taxon>Shewanella</taxon>
    </lineage>
</organism>
<sequence length="714" mass="77657" precursor="true">MRNIKNLILITSGILLYQGNSWATEFEECPTQAFIIQTPSSAPKAYSVELSTGSYVESSADMGTTKSYNGVGFNYHDNYIYGWDYQSATLGKTGSDYQINPLSVTKDADAAAAGNFFVGDIAIDENVWYGYKKNKGLFTIPLDDPNNYTMTLVSGSKANASYNITDFAFHPTDGYIYAVSNGSNGNLLQIDPVTAASTNLGTVLVSSGSNFTFGAQFFDLNGTLYISNNSDGKIYRVDMSGAEPSGELFAYGPSSSSNDGARCALADIPVGDSVDFGDAPDSYKTLMSSNGARHSIIDDFYLGSGVDNESSGYPTPLSDDSSDGNDDEDGVSFPTGFELGESAVILVTATGSGGYLNAWFDWNGNGVFDDDERAISGQALSPGSNTVNLDVPTWGKAGQTWARFRYSSLADIGPTGGVGDGEVEDYPVTVTEAQVTINYYPSSSGYTSVAYEDLYPDQEDYDMNDVIFNLRLIEYIKSGQVIRVEFEAKLAAMGAAYHNGFAIQLHDIAMGNIKENAIEWSIDEVAQSTSPLESGQTNAVLIFTQDLWDHISLATGCNYLRTEAGCGTTYRTTWKMRVPFENAVAVEDMPEFPYDPFIFATPGTDHGLAAKNVVGELPGRKLEIHLKNKAPTDKFSTAYFGAREDRSDPASGQYFLNENGMSWALEIPETWQHPAERQRLDVTYPEFLDFAADSTGDTNKNWYQNANSQLIFQD</sequence>
<protein>
    <submittedName>
        <fullName evidence="6">Conserved hypothetical cytosolic protein</fullName>
    </submittedName>
</protein>
<dbReference type="NCBIfam" id="TIGR04456">
    <property type="entry name" value="LruC_dom"/>
    <property type="match status" value="1"/>
</dbReference>
<dbReference type="KEGG" id="swd:Swoo_1509"/>
<proteinExistence type="predicted"/>
<dbReference type="Gene3D" id="2.120.10.30">
    <property type="entry name" value="TolB, C-terminal domain"/>
    <property type="match status" value="1"/>
</dbReference>
<reference evidence="6 7" key="1">
    <citation type="submission" date="2008-02" db="EMBL/GenBank/DDBJ databases">
        <title>Complete sequence of Shewanella woodyi ATCC 51908.</title>
        <authorList>
            <consortium name="US DOE Joint Genome Institute"/>
            <person name="Copeland A."/>
            <person name="Lucas S."/>
            <person name="Lapidus A."/>
            <person name="Glavina del Rio T."/>
            <person name="Dalin E."/>
            <person name="Tice H."/>
            <person name="Bruce D."/>
            <person name="Goodwin L."/>
            <person name="Pitluck S."/>
            <person name="Sims D."/>
            <person name="Brettin T."/>
            <person name="Detter J.C."/>
            <person name="Han C."/>
            <person name="Kuske C.R."/>
            <person name="Schmutz J."/>
            <person name="Larimer F."/>
            <person name="Land M."/>
            <person name="Hauser L."/>
            <person name="Kyrpides N."/>
            <person name="Lykidis A."/>
            <person name="Zhao J.-S."/>
            <person name="Richardson P."/>
        </authorList>
    </citation>
    <scope>NUCLEOTIDE SEQUENCE [LARGE SCALE GENOMIC DNA]</scope>
    <source>
        <strain evidence="7">ATCC 51908 / MS32</strain>
    </source>
</reference>
<dbReference type="SUPFAM" id="SSF63825">
    <property type="entry name" value="YWTD domain"/>
    <property type="match status" value="1"/>
</dbReference>
<evidence type="ECO:0000313" key="7">
    <source>
        <dbReference type="Proteomes" id="UP000002168"/>
    </source>
</evidence>
<accession>B1KKF7</accession>
<feature type="domain" description="GEVED" evidence="4">
    <location>
        <begin position="355"/>
        <end position="429"/>
    </location>
</feature>
<keyword evidence="2" id="KW-0732">Signal</keyword>
<evidence type="ECO:0000256" key="2">
    <source>
        <dbReference type="SAM" id="SignalP"/>
    </source>
</evidence>
<gene>
    <name evidence="6" type="ordered locus">Swoo_1509</name>
</gene>
<dbReference type="eggNOG" id="COG3391">
    <property type="taxonomic scope" value="Bacteria"/>
</dbReference>
<feature type="region of interest" description="Disordered" evidence="1">
    <location>
        <begin position="311"/>
        <end position="334"/>
    </location>
</feature>
<dbReference type="InterPro" id="IPR032295">
    <property type="entry name" value="DUF4842"/>
</dbReference>
<feature type="domain" description="DUF4842" evidence="3">
    <location>
        <begin position="479"/>
        <end position="703"/>
    </location>
</feature>
<evidence type="ECO:0000313" key="6">
    <source>
        <dbReference type="EMBL" id="ACA85797.1"/>
    </source>
</evidence>
<dbReference type="RefSeq" id="WP_012324143.1">
    <property type="nucleotide sequence ID" value="NC_010506.1"/>
</dbReference>
<dbReference type="EMBL" id="CP000961">
    <property type="protein sequence ID" value="ACA85797.1"/>
    <property type="molecule type" value="Genomic_DNA"/>
</dbReference>
<dbReference type="Pfam" id="PF20009">
    <property type="entry name" value="GEVED"/>
    <property type="match status" value="1"/>
</dbReference>
<dbReference type="HOGENOM" id="CLU_030248_0_0_6"/>
<dbReference type="Pfam" id="PF21959">
    <property type="entry name" value="DUF6923"/>
    <property type="match status" value="1"/>
</dbReference>
<keyword evidence="7" id="KW-1185">Reference proteome</keyword>
<dbReference type="Pfam" id="PF16130">
    <property type="entry name" value="DUF4842"/>
    <property type="match status" value="1"/>
</dbReference>
<dbReference type="InterPro" id="IPR045474">
    <property type="entry name" value="GEVED"/>
</dbReference>
<evidence type="ECO:0000256" key="1">
    <source>
        <dbReference type="SAM" id="MobiDB-lite"/>
    </source>
</evidence>
<dbReference type="STRING" id="392500.Swoo_1509"/>
<dbReference type="Proteomes" id="UP000002168">
    <property type="component" value="Chromosome"/>
</dbReference>
<dbReference type="InterPro" id="IPR031025">
    <property type="entry name" value="LruC_dom"/>
</dbReference>
<dbReference type="InterPro" id="IPR011042">
    <property type="entry name" value="6-blade_b-propeller_TolB-like"/>
</dbReference>
<feature type="signal peptide" evidence="2">
    <location>
        <begin position="1"/>
        <end position="23"/>
    </location>
</feature>